<proteinExistence type="predicted"/>
<evidence type="ECO:0000313" key="1">
    <source>
        <dbReference type="EMBL" id="QOW45330.1"/>
    </source>
</evidence>
<name>A0A7S6VV18_9GAMM</name>
<sequence length="104" mass="11940">MSHFQKDQEMNDFSQEYAYALNANGEGAFAIFTSKHQKHSVQSLSRDLFTTVDQVNFDCSDYEPCPTVYIYSKIFQYTSVLPAKIDESEFAKCVHQCAFKSLTK</sequence>
<dbReference type="EMBL" id="CP048659">
    <property type="protein sequence ID" value="QOW45330.1"/>
    <property type="molecule type" value="Genomic_DNA"/>
</dbReference>
<evidence type="ECO:0000313" key="2">
    <source>
        <dbReference type="Proteomes" id="UP000593966"/>
    </source>
</evidence>
<protein>
    <submittedName>
        <fullName evidence="1">Uncharacterized protein</fullName>
    </submittedName>
</protein>
<organism evidence="1 2">
    <name type="scientific">Acinetobacter piscicola</name>
    <dbReference type="NCBI Taxonomy" id="2006115"/>
    <lineage>
        <taxon>Bacteria</taxon>
        <taxon>Pseudomonadati</taxon>
        <taxon>Pseudomonadota</taxon>
        <taxon>Gammaproteobacteria</taxon>
        <taxon>Moraxellales</taxon>
        <taxon>Moraxellaceae</taxon>
        <taxon>Acinetobacter</taxon>
    </lineage>
</organism>
<reference evidence="1 2" key="1">
    <citation type="submission" date="2020-02" db="EMBL/GenBank/DDBJ databases">
        <title>Tigecycline-resistant Acinetobacter species from pigs and migratory birds.</title>
        <authorList>
            <person name="Chen C."/>
            <person name="Sun J."/>
            <person name="Liao X.-P."/>
            <person name="Liu Y.-H."/>
        </authorList>
    </citation>
    <scope>NUCLEOTIDE SEQUENCE [LARGE SCALE GENOMIC DNA]</scope>
    <source>
        <strain evidence="1 2">YH12207_T</strain>
    </source>
</reference>
<dbReference type="AlphaFoldDB" id="A0A7S6VV18"/>
<dbReference type="Proteomes" id="UP000593966">
    <property type="component" value="Chromosome"/>
</dbReference>
<gene>
    <name evidence="1" type="ORF">G0028_05170</name>
</gene>
<keyword evidence="2" id="KW-1185">Reference proteome</keyword>
<accession>A0A7S6VV18</accession>
<dbReference type="RefSeq" id="WP_180046259.1">
    <property type="nucleotide sequence ID" value="NZ_CP048659.1"/>
</dbReference>